<feature type="region of interest" description="Disordered" evidence="13">
    <location>
        <begin position="1"/>
        <end position="44"/>
    </location>
</feature>
<evidence type="ECO:0000313" key="15">
    <source>
        <dbReference type="Proteomes" id="UP000314987"/>
    </source>
</evidence>
<evidence type="ECO:0000256" key="3">
    <source>
        <dbReference type="ARBA" id="ARBA00006793"/>
    </source>
</evidence>
<evidence type="ECO:0000256" key="5">
    <source>
        <dbReference type="ARBA" id="ARBA00022741"/>
    </source>
</evidence>
<feature type="coiled-coil region" evidence="12">
    <location>
        <begin position="304"/>
        <end position="338"/>
    </location>
</feature>
<keyword evidence="11" id="KW-0539">Nucleus</keyword>
<organism evidence="14 15">
    <name type="scientific">Vombatus ursinus</name>
    <name type="common">Common wombat</name>
    <dbReference type="NCBI Taxonomy" id="29139"/>
    <lineage>
        <taxon>Eukaryota</taxon>
        <taxon>Metazoa</taxon>
        <taxon>Chordata</taxon>
        <taxon>Craniata</taxon>
        <taxon>Vertebrata</taxon>
        <taxon>Euteleostomi</taxon>
        <taxon>Mammalia</taxon>
        <taxon>Metatheria</taxon>
        <taxon>Diprotodontia</taxon>
        <taxon>Vombatidae</taxon>
        <taxon>Vombatus</taxon>
    </lineage>
</organism>
<evidence type="ECO:0000313" key="14">
    <source>
        <dbReference type="Ensembl" id="ENSVURP00010000018.1"/>
    </source>
</evidence>
<dbReference type="AlphaFoldDB" id="A0A4X2JLE1"/>
<comment type="subcellular location">
    <subcellularLocation>
        <location evidence="2">Chromosome</location>
    </subcellularLocation>
    <subcellularLocation>
        <location evidence="1">Nucleus</location>
    </subcellularLocation>
</comment>
<proteinExistence type="inferred from homology"/>
<evidence type="ECO:0000256" key="1">
    <source>
        <dbReference type="ARBA" id="ARBA00004123"/>
    </source>
</evidence>
<feature type="coiled-coil region" evidence="12">
    <location>
        <begin position="821"/>
        <end position="848"/>
    </location>
</feature>
<dbReference type="GO" id="GO:0005524">
    <property type="term" value="F:ATP binding"/>
    <property type="evidence" value="ECO:0007669"/>
    <property type="project" value="UniProtKB-KW"/>
</dbReference>
<dbReference type="GO" id="GO:0005634">
    <property type="term" value="C:nucleus"/>
    <property type="evidence" value="ECO:0007669"/>
    <property type="project" value="UniProtKB-SubCell"/>
</dbReference>
<evidence type="ECO:0000256" key="2">
    <source>
        <dbReference type="ARBA" id="ARBA00004286"/>
    </source>
</evidence>
<evidence type="ECO:0000256" key="8">
    <source>
        <dbReference type="ARBA" id="ARBA00023054"/>
    </source>
</evidence>
<evidence type="ECO:0000256" key="6">
    <source>
        <dbReference type="ARBA" id="ARBA00022763"/>
    </source>
</evidence>
<evidence type="ECO:0000256" key="4">
    <source>
        <dbReference type="ARBA" id="ARBA00022454"/>
    </source>
</evidence>
<dbReference type="STRING" id="29139.ENSVURP00010000018"/>
<dbReference type="OMA" id="CMQAKED"/>
<dbReference type="Proteomes" id="UP000314987">
    <property type="component" value="Unassembled WGS sequence"/>
</dbReference>
<dbReference type="Ensembl" id="ENSVURT00010000019.1">
    <property type="protein sequence ID" value="ENSVURP00010000018.1"/>
    <property type="gene ID" value="ENSVURG00010000014.1"/>
</dbReference>
<keyword evidence="15" id="KW-1185">Reference proteome</keyword>
<feature type="compositionally biased region" description="Basic and acidic residues" evidence="13">
    <location>
        <begin position="29"/>
        <end position="42"/>
    </location>
</feature>
<accession>A0A4X2JLE1</accession>
<evidence type="ECO:0008006" key="16">
    <source>
        <dbReference type="Google" id="ProtNLM"/>
    </source>
</evidence>
<keyword evidence="7" id="KW-0067">ATP-binding</keyword>
<keyword evidence="9" id="KW-0233">DNA recombination</keyword>
<dbReference type="PANTHER" id="PTHR19306">
    <property type="entry name" value="STRUCTURAL MAINTENANCE OF CHROMOSOMES 5,6 SMC5, SMC6"/>
    <property type="match status" value="1"/>
</dbReference>
<keyword evidence="4" id="KW-0158">Chromosome</keyword>
<dbReference type="GO" id="GO:0000724">
    <property type="term" value="P:double-strand break repair via homologous recombination"/>
    <property type="evidence" value="ECO:0007669"/>
    <property type="project" value="TreeGrafter"/>
</dbReference>
<evidence type="ECO:0000256" key="11">
    <source>
        <dbReference type="ARBA" id="ARBA00023242"/>
    </source>
</evidence>
<dbReference type="GO" id="GO:0003684">
    <property type="term" value="F:damaged DNA binding"/>
    <property type="evidence" value="ECO:0007669"/>
    <property type="project" value="TreeGrafter"/>
</dbReference>
<reference evidence="14" key="3">
    <citation type="submission" date="2025-09" db="UniProtKB">
        <authorList>
            <consortium name="Ensembl"/>
        </authorList>
    </citation>
    <scope>IDENTIFICATION</scope>
</reference>
<dbReference type="Gene3D" id="3.40.50.300">
    <property type="entry name" value="P-loop containing nucleotide triphosphate hydrolases"/>
    <property type="match status" value="2"/>
</dbReference>
<comment type="similarity">
    <text evidence="3">Belongs to the SMC family. SMC6 subfamily.</text>
</comment>
<feature type="coiled-coil region" evidence="12">
    <location>
        <begin position="233"/>
        <end position="277"/>
    </location>
</feature>
<evidence type="ECO:0000256" key="9">
    <source>
        <dbReference type="ARBA" id="ARBA00023172"/>
    </source>
</evidence>
<reference evidence="14" key="2">
    <citation type="submission" date="2025-08" db="UniProtKB">
        <authorList>
            <consortium name="Ensembl"/>
        </authorList>
    </citation>
    <scope>IDENTIFICATION</scope>
</reference>
<protein>
    <recommendedName>
        <fullName evidence="16">Structural maintenance of chromosomes 6</fullName>
    </recommendedName>
</protein>
<keyword evidence="10" id="KW-0234">DNA repair</keyword>
<evidence type="ECO:0000256" key="13">
    <source>
        <dbReference type="SAM" id="MobiDB-lite"/>
    </source>
</evidence>
<dbReference type="GO" id="GO:0030915">
    <property type="term" value="C:Smc5-Smc6 complex"/>
    <property type="evidence" value="ECO:0007669"/>
    <property type="project" value="TreeGrafter"/>
</dbReference>
<feature type="compositionally biased region" description="Low complexity" evidence="13">
    <location>
        <begin position="1"/>
        <end position="21"/>
    </location>
</feature>
<dbReference type="SUPFAM" id="SSF52540">
    <property type="entry name" value="P-loop containing nucleoside triphosphate hydrolases"/>
    <property type="match status" value="2"/>
</dbReference>
<feature type="coiled-coil region" evidence="12">
    <location>
        <begin position="367"/>
        <end position="426"/>
    </location>
</feature>
<dbReference type="InterPro" id="IPR027417">
    <property type="entry name" value="P-loop_NTPase"/>
</dbReference>
<feature type="coiled-coil region" evidence="12">
    <location>
        <begin position="656"/>
        <end position="764"/>
    </location>
</feature>
<name>A0A4X2JLE1_VOMUR</name>
<keyword evidence="6" id="KW-0227">DNA damage</keyword>
<sequence>MAQSGEGQVAAQAAEEQQRAGLGPQGDPSEDRERALAPRVSREAAASPSASAEVGIIESVQLENFMCHAMLGPVKFGPRVNFVVGPRGKSALLSALVIGLGGESLGSSLGEFVKDGEVSATISITLRNRGEDAFKSDLYGASITVQQCITRSGTSSYRLKGQAGNLVSSKKEELTAILGHFNIRVDNPASVLQQEVGRQLLQTTEDGDRYKFFLKVTGLEQRRGEHLEILEQKARSQLEIDLKKEQLEKLKCQGTVIEDRLQKRVALREKLEGLKHEIAWALVSEIERKLDDMSDHISAGDQHTVVLNQKLEASKANFDEAERQHRTIHENMQKLNEEAAALWPGCMQAKEDAKRTDEAYRQVEPVYNSYQNKLNLLDQVAEQLLNKMEDMKKSLELVELEKEEKISMLKEKLKNFEDQEDSLVQDIKHLHQAIAKDGEEHSQISQEESYVQQILHEEKQQLNQWKECRSEPLKRFGAQIPALLEAVDDAHRQANFTFKPIGPLGACIRLRDPEFALAIESCLSGLLLAFFCDNHKDEQILQGLMKRFYPLDSPQPPIIVSAFECELYDVTDRTAYHPEFPTVLTALEIDKTVVVNTLIDMRGIESVLLIKSNSLALKVMQAQEPPKNCSKVLTACGDVVFENHYYSCGESRPTYLGDVEIEISNLEKEIENKTAQLLAFQQQESSLEKEQRKNQETLDSHYRHLKEIKISVIRITSEIKDLEDEDKNQSIGLPVLEEEAQEIKAEMKEIEEEMKTRKEEIENLWQLKIDAEQRYEEFKMKRDQVSESIESCMEEEYQAALEVNIQHHFVLHYENDLEQHLNYLQMKKEELAMKKRELERETALAKNICLERKEVTRTVSVLDEEIFVLRKTIRSESCTQGSYEQIRKQYEEVKESCLDLNGKVKNLEKFIKTLDEISTQSYVIYQNDRKSLSLRCKVYFHILLSHWCFDGEMHLDHENETLSITVQPREGTAFSDMPASLGDSHSFSNFVFLLTLWSITESRFRCLDAFDIYMDRNHRKIAMDMILRIAHYQQCRQFILLTPQYRSSLPPSPLIEILQMPDPEREKIILPFQAVHLEEED</sequence>
<evidence type="ECO:0000256" key="10">
    <source>
        <dbReference type="ARBA" id="ARBA00023204"/>
    </source>
</evidence>
<reference evidence="15" key="1">
    <citation type="submission" date="2018-12" db="EMBL/GenBank/DDBJ databases">
        <authorList>
            <person name="Yazar S."/>
        </authorList>
    </citation>
    <scope>NUCLEOTIDE SEQUENCE [LARGE SCALE GENOMIC DNA]</scope>
</reference>
<dbReference type="PANTHER" id="PTHR19306:SF6">
    <property type="entry name" value="STRUCTURAL MAINTENANCE OF CHROMOSOMES PROTEIN 6"/>
    <property type="match status" value="1"/>
</dbReference>
<dbReference type="GO" id="GO:0035861">
    <property type="term" value="C:site of double-strand break"/>
    <property type="evidence" value="ECO:0007669"/>
    <property type="project" value="TreeGrafter"/>
</dbReference>
<keyword evidence="8 12" id="KW-0175">Coiled coil</keyword>
<dbReference type="GO" id="GO:0003697">
    <property type="term" value="F:single-stranded DNA binding"/>
    <property type="evidence" value="ECO:0007669"/>
    <property type="project" value="TreeGrafter"/>
</dbReference>
<evidence type="ECO:0000256" key="7">
    <source>
        <dbReference type="ARBA" id="ARBA00022840"/>
    </source>
</evidence>
<evidence type="ECO:0000256" key="12">
    <source>
        <dbReference type="SAM" id="Coils"/>
    </source>
</evidence>
<dbReference type="GeneTree" id="ENSGT00550000074816"/>
<keyword evidence="5" id="KW-0547">Nucleotide-binding</keyword>